<evidence type="ECO:0000256" key="1">
    <source>
        <dbReference type="SAM" id="Phobius"/>
    </source>
</evidence>
<reference evidence="2" key="1">
    <citation type="journal article" date="2017" name="J. Phycol.">
        <title>Analysis of chloroplast genomes and a supermatrix inform reclassification of the Rhodomelaceae (Rhodophyta).</title>
        <authorList>
            <person name="Diaz-Tapia P."/>
            <person name="Maggs C.A."/>
            <person name="West J.A."/>
            <person name="Verbruggen H."/>
        </authorList>
    </citation>
    <scope>NUCLEOTIDE SEQUENCE</scope>
    <source>
        <strain evidence="2">PD899</strain>
    </source>
</reference>
<proteinExistence type="predicted"/>
<gene>
    <name evidence="2" type="primary">orf40</name>
</gene>
<keyword evidence="2" id="KW-0150">Chloroplast</keyword>
<evidence type="ECO:0000313" key="2">
    <source>
        <dbReference type="EMBL" id="ARW65629.1"/>
    </source>
</evidence>
<keyword evidence="2" id="KW-0934">Plastid</keyword>
<feature type="transmembrane region" description="Helical" evidence="1">
    <location>
        <begin position="20"/>
        <end position="39"/>
    </location>
</feature>
<geneLocation type="chloroplast" evidence="2"/>
<dbReference type="EMBL" id="MF101438">
    <property type="protein sequence ID" value="ARW65629.1"/>
    <property type="molecule type" value="Genomic_DNA"/>
</dbReference>
<protein>
    <submittedName>
        <fullName evidence="2">Uncharacterized protein</fullName>
    </submittedName>
</protein>
<sequence>MINFQVYVLYSLFLSFLFGNYYFTLAFTSCNIYFISLIIY</sequence>
<name>A0A1Z1MIA9_9FLOR</name>
<accession>A0A1Z1MIA9</accession>
<organism evidence="2">
    <name type="scientific">Polysiphonia scopulorum</name>
    <dbReference type="NCBI Taxonomy" id="257860"/>
    <lineage>
        <taxon>Eukaryota</taxon>
        <taxon>Rhodophyta</taxon>
        <taxon>Florideophyceae</taxon>
        <taxon>Rhodymeniophycidae</taxon>
        <taxon>Ceramiales</taxon>
        <taxon>Rhodomelaceae</taxon>
        <taxon>Polysiphonioideae</taxon>
        <taxon>Polysiphonia</taxon>
    </lineage>
</organism>
<keyword evidence="1" id="KW-0472">Membrane</keyword>
<dbReference type="AlphaFoldDB" id="A0A1Z1MIA9"/>
<dbReference type="GeneID" id="33358636"/>
<keyword evidence="1" id="KW-1133">Transmembrane helix</keyword>
<keyword evidence="1" id="KW-0812">Transmembrane</keyword>
<dbReference type="RefSeq" id="YP_009396443.1">
    <property type="nucleotide sequence ID" value="NC_035282.1"/>
</dbReference>